<dbReference type="AlphaFoldDB" id="A0A2J6SBR5"/>
<evidence type="ECO:0000256" key="1">
    <source>
        <dbReference type="ARBA" id="ARBA00000822"/>
    </source>
</evidence>
<evidence type="ECO:0000256" key="10">
    <source>
        <dbReference type="ARBA" id="ARBA00023295"/>
    </source>
</evidence>
<dbReference type="Proteomes" id="UP000235786">
    <property type="component" value="Unassembled WGS sequence"/>
</dbReference>
<dbReference type="PANTHER" id="PTHR10963:SF27">
    <property type="entry name" value="GLYCOSIDASE-RELATED"/>
    <property type="match status" value="1"/>
</dbReference>
<dbReference type="GO" id="GO:0016020">
    <property type="term" value="C:membrane"/>
    <property type="evidence" value="ECO:0007669"/>
    <property type="project" value="UniProtKB-SubCell"/>
</dbReference>
<evidence type="ECO:0000256" key="11">
    <source>
        <dbReference type="ARBA" id="ARBA00023316"/>
    </source>
</evidence>
<keyword evidence="17" id="KW-1185">Reference proteome</keyword>
<evidence type="ECO:0000256" key="13">
    <source>
        <dbReference type="SAM" id="MobiDB-lite"/>
    </source>
</evidence>
<evidence type="ECO:0000256" key="3">
    <source>
        <dbReference type="ARBA" id="ARBA00012729"/>
    </source>
</evidence>
<evidence type="ECO:0000259" key="15">
    <source>
        <dbReference type="PROSITE" id="PS51762"/>
    </source>
</evidence>
<sequence length="375" mass="38818">MLSTLAATAVLFSAASLVNAQTFTDCNPTEKTCPADPGYGLGNTVFTDFTKGASDNWEIAAGTTLSYGTSGAEFNIKVSTDAPTISSDKYIMFGQVDVFLKASPGTGIVSSFILESDDLDEIDWEWLGSTDTSVESNFFGKGNTTTYDRAIYHNVETPIETWHNYSLTWTAAYTKWYIDGVLQRTLNYGDALALGGKNYPQTPMRIKMGSWIGCASAAAAASSATQGTCEWAGGPATFDGTTYTMLVANVTINDFGCGGNYTYTDLTGDWQSIKSSGTCSSSNADSDSSSTASSSVSKSSGAAVLAQTATGNASGSTLSTATATGSTTKTTGSTSTTSGAAQVTTSDGNAKAKSKYGVIDVAVMALGLGLGYLVM</sequence>
<reference evidence="16 17" key="1">
    <citation type="submission" date="2016-04" db="EMBL/GenBank/DDBJ databases">
        <title>A degradative enzymes factory behind the ericoid mycorrhizal symbiosis.</title>
        <authorList>
            <consortium name="DOE Joint Genome Institute"/>
            <person name="Martino E."/>
            <person name="Morin E."/>
            <person name="Grelet G."/>
            <person name="Kuo A."/>
            <person name="Kohler A."/>
            <person name="Daghino S."/>
            <person name="Barry K."/>
            <person name="Choi C."/>
            <person name="Cichocki N."/>
            <person name="Clum A."/>
            <person name="Copeland A."/>
            <person name="Hainaut M."/>
            <person name="Haridas S."/>
            <person name="Labutti K."/>
            <person name="Lindquist E."/>
            <person name="Lipzen A."/>
            <person name="Khouja H.-R."/>
            <person name="Murat C."/>
            <person name="Ohm R."/>
            <person name="Olson A."/>
            <person name="Spatafora J."/>
            <person name="Veneault-Fourrey C."/>
            <person name="Henrissat B."/>
            <person name="Grigoriev I."/>
            <person name="Martin F."/>
            <person name="Perotto S."/>
        </authorList>
    </citation>
    <scope>NUCLEOTIDE SEQUENCE [LARGE SCALE GENOMIC DNA]</scope>
    <source>
        <strain evidence="16 17">F</strain>
    </source>
</reference>
<dbReference type="EMBL" id="KZ613937">
    <property type="protein sequence ID" value="PMD48209.1"/>
    <property type="molecule type" value="Genomic_DNA"/>
</dbReference>
<accession>A0A2J6SBR5</accession>
<dbReference type="InterPro" id="IPR000757">
    <property type="entry name" value="Beta-glucanase-like"/>
</dbReference>
<feature type="signal peptide" evidence="14">
    <location>
        <begin position="1"/>
        <end position="20"/>
    </location>
</feature>
<dbReference type="GO" id="GO:0016757">
    <property type="term" value="F:glycosyltransferase activity"/>
    <property type="evidence" value="ECO:0007669"/>
    <property type="project" value="UniProtKB-KW"/>
</dbReference>
<keyword evidence="10" id="KW-0326">Glycosidase</keyword>
<comment type="catalytic activity">
    <reaction evidence="1">
        <text>Random endo-hydrolysis of N-acetyl-beta-D-glucosaminide (1-&gt;4)-beta-linkages in chitin and chitodextrins.</text>
        <dbReference type="EC" id="3.2.1.14"/>
    </reaction>
</comment>
<comment type="similarity">
    <text evidence="12">Belongs to the glycosyl hydrolase 16 family. CRH1 subfamily.</text>
</comment>
<comment type="subcellular location">
    <subcellularLocation>
        <location evidence="2">Membrane</location>
    </subcellularLocation>
</comment>
<dbReference type="Gene3D" id="2.60.120.200">
    <property type="match status" value="1"/>
</dbReference>
<feature type="chain" id="PRO_5014322072" description="chitinase" evidence="14">
    <location>
        <begin position="21"/>
        <end position="375"/>
    </location>
</feature>
<evidence type="ECO:0000256" key="6">
    <source>
        <dbReference type="ARBA" id="ARBA00022729"/>
    </source>
</evidence>
<organism evidence="16 17">
    <name type="scientific">Hyaloscypha variabilis (strain UAMH 11265 / GT02V1 / F)</name>
    <name type="common">Meliniomyces variabilis</name>
    <dbReference type="NCBI Taxonomy" id="1149755"/>
    <lineage>
        <taxon>Eukaryota</taxon>
        <taxon>Fungi</taxon>
        <taxon>Dikarya</taxon>
        <taxon>Ascomycota</taxon>
        <taxon>Pezizomycotina</taxon>
        <taxon>Leotiomycetes</taxon>
        <taxon>Helotiales</taxon>
        <taxon>Hyaloscyphaceae</taxon>
        <taxon>Hyaloscypha</taxon>
        <taxon>Hyaloscypha variabilis</taxon>
    </lineage>
</organism>
<keyword evidence="9" id="KW-0325">Glycoprotein</keyword>
<keyword evidence="11" id="KW-0961">Cell wall biogenesis/degradation</keyword>
<evidence type="ECO:0000313" key="17">
    <source>
        <dbReference type="Proteomes" id="UP000235786"/>
    </source>
</evidence>
<dbReference type="STRING" id="1149755.A0A2J6SBR5"/>
<dbReference type="OrthoDB" id="4781at2759"/>
<dbReference type="EC" id="3.2.1.14" evidence="3"/>
<dbReference type="GO" id="GO:0008843">
    <property type="term" value="F:endochitinase activity"/>
    <property type="evidence" value="ECO:0007669"/>
    <property type="project" value="UniProtKB-EC"/>
</dbReference>
<evidence type="ECO:0000256" key="8">
    <source>
        <dbReference type="ARBA" id="ARBA00023136"/>
    </source>
</evidence>
<evidence type="ECO:0000256" key="9">
    <source>
        <dbReference type="ARBA" id="ARBA00023180"/>
    </source>
</evidence>
<proteinExistence type="inferred from homology"/>
<evidence type="ECO:0000256" key="5">
    <source>
        <dbReference type="ARBA" id="ARBA00022679"/>
    </source>
</evidence>
<dbReference type="PANTHER" id="PTHR10963">
    <property type="entry name" value="GLYCOSYL HYDROLASE-RELATED"/>
    <property type="match status" value="1"/>
</dbReference>
<evidence type="ECO:0000256" key="14">
    <source>
        <dbReference type="SAM" id="SignalP"/>
    </source>
</evidence>
<evidence type="ECO:0000313" key="16">
    <source>
        <dbReference type="EMBL" id="PMD48209.1"/>
    </source>
</evidence>
<dbReference type="PROSITE" id="PS51762">
    <property type="entry name" value="GH16_2"/>
    <property type="match status" value="1"/>
</dbReference>
<evidence type="ECO:0000256" key="12">
    <source>
        <dbReference type="ARBA" id="ARBA00038074"/>
    </source>
</evidence>
<dbReference type="InterPro" id="IPR050546">
    <property type="entry name" value="Glycosyl_Hydrlase_16"/>
</dbReference>
<evidence type="ECO:0000256" key="4">
    <source>
        <dbReference type="ARBA" id="ARBA00022676"/>
    </source>
</evidence>
<gene>
    <name evidence="16" type="ORF">L207DRAFT_447035</name>
</gene>
<keyword evidence="8" id="KW-0472">Membrane</keyword>
<dbReference type="GO" id="GO:0009277">
    <property type="term" value="C:fungal-type cell wall"/>
    <property type="evidence" value="ECO:0007669"/>
    <property type="project" value="TreeGrafter"/>
</dbReference>
<dbReference type="GO" id="GO:0005975">
    <property type="term" value="P:carbohydrate metabolic process"/>
    <property type="evidence" value="ECO:0007669"/>
    <property type="project" value="InterPro"/>
</dbReference>
<keyword evidence="5" id="KW-0808">Transferase</keyword>
<evidence type="ECO:0000256" key="2">
    <source>
        <dbReference type="ARBA" id="ARBA00004370"/>
    </source>
</evidence>
<dbReference type="Pfam" id="PF00722">
    <property type="entry name" value="Glyco_hydro_16"/>
    <property type="match status" value="1"/>
</dbReference>
<dbReference type="SUPFAM" id="SSF49899">
    <property type="entry name" value="Concanavalin A-like lectins/glucanases"/>
    <property type="match status" value="1"/>
</dbReference>
<keyword evidence="4" id="KW-0328">Glycosyltransferase</keyword>
<feature type="domain" description="GH16" evidence="15">
    <location>
        <begin position="10"/>
        <end position="240"/>
    </location>
</feature>
<protein>
    <recommendedName>
        <fullName evidence="3">chitinase</fullName>
        <ecNumber evidence="3">3.2.1.14</ecNumber>
    </recommendedName>
</protein>
<name>A0A2J6SBR5_HYAVF</name>
<dbReference type="GO" id="GO:0031505">
    <property type="term" value="P:fungal-type cell wall organization"/>
    <property type="evidence" value="ECO:0007669"/>
    <property type="project" value="TreeGrafter"/>
</dbReference>
<evidence type="ECO:0000256" key="7">
    <source>
        <dbReference type="ARBA" id="ARBA00022801"/>
    </source>
</evidence>
<feature type="region of interest" description="Disordered" evidence="13">
    <location>
        <begin position="313"/>
        <end position="344"/>
    </location>
</feature>
<keyword evidence="7 16" id="KW-0378">Hydrolase</keyword>
<keyword evidence="6 14" id="KW-0732">Signal</keyword>
<dbReference type="InterPro" id="IPR013320">
    <property type="entry name" value="ConA-like_dom_sf"/>
</dbReference>